<dbReference type="InterPro" id="IPR016208">
    <property type="entry name" value="Ald_Oxase/xanthine_DH-like"/>
</dbReference>
<dbReference type="AlphaFoldDB" id="A0A6B0YVW3"/>
<gene>
    <name evidence="4" type="ORF">F4Y42_15115</name>
</gene>
<organism evidence="4">
    <name type="scientific">Caldilineaceae bacterium SB0664_bin_27</name>
    <dbReference type="NCBI Taxonomy" id="2605260"/>
    <lineage>
        <taxon>Bacteria</taxon>
        <taxon>Bacillati</taxon>
        <taxon>Chloroflexota</taxon>
        <taxon>Caldilineae</taxon>
        <taxon>Caldilineales</taxon>
        <taxon>Caldilineaceae</taxon>
    </lineage>
</organism>
<dbReference type="InterPro" id="IPR036856">
    <property type="entry name" value="Ald_Oxase/Xan_DH_a/b_sf"/>
</dbReference>
<protein>
    <submittedName>
        <fullName evidence="4">Xanthine dehydrogenase family protein molybdopterin-binding subunit</fullName>
    </submittedName>
</protein>
<dbReference type="InterPro" id="IPR046867">
    <property type="entry name" value="AldOxase/xan_DH_MoCoBD2"/>
</dbReference>
<name>A0A6B0YVW3_9CHLR</name>
<dbReference type="GO" id="GO:0016491">
    <property type="term" value="F:oxidoreductase activity"/>
    <property type="evidence" value="ECO:0007669"/>
    <property type="project" value="UniProtKB-KW"/>
</dbReference>
<feature type="domain" description="Aldehyde oxidase/xanthine dehydrogenase a/b hammerhead" evidence="3">
    <location>
        <begin position="30"/>
        <end position="145"/>
    </location>
</feature>
<dbReference type="Gene3D" id="3.90.1170.50">
    <property type="entry name" value="Aldehyde oxidase/xanthine dehydrogenase, a/b hammerhead"/>
    <property type="match status" value="1"/>
</dbReference>
<evidence type="ECO:0000259" key="3">
    <source>
        <dbReference type="SMART" id="SM01008"/>
    </source>
</evidence>
<keyword evidence="1" id="KW-0500">Molybdenum</keyword>
<dbReference type="InterPro" id="IPR008274">
    <property type="entry name" value="AldOxase/xan_DH_MoCoBD1"/>
</dbReference>
<dbReference type="GO" id="GO:0005506">
    <property type="term" value="F:iron ion binding"/>
    <property type="evidence" value="ECO:0007669"/>
    <property type="project" value="InterPro"/>
</dbReference>
<dbReference type="InterPro" id="IPR000674">
    <property type="entry name" value="Ald_Oxase/Xan_DH_a/b"/>
</dbReference>
<dbReference type="Pfam" id="PF02738">
    <property type="entry name" value="MoCoBD_1"/>
    <property type="match status" value="1"/>
</dbReference>
<evidence type="ECO:0000256" key="1">
    <source>
        <dbReference type="ARBA" id="ARBA00022505"/>
    </source>
</evidence>
<dbReference type="Pfam" id="PF01315">
    <property type="entry name" value="Ald_Xan_dh_C"/>
    <property type="match status" value="1"/>
</dbReference>
<evidence type="ECO:0000313" key="4">
    <source>
        <dbReference type="EMBL" id="MXY94767.1"/>
    </source>
</evidence>
<proteinExistence type="predicted"/>
<dbReference type="InterPro" id="IPR037165">
    <property type="entry name" value="AldOxase/xan_DH_Mopterin-bd_sf"/>
</dbReference>
<reference evidence="4" key="1">
    <citation type="submission" date="2019-09" db="EMBL/GenBank/DDBJ databases">
        <title>Characterisation of the sponge microbiome using genome-centric metagenomics.</title>
        <authorList>
            <person name="Engelberts J.P."/>
            <person name="Robbins S.J."/>
            <person name="De Goeij J.M."/>
            <person name="Aranda M."/>
            <person name="Bell S.C."/>
            <person name="Webster N.S."/>
        </authorList>
    </citation>
    <scope>NUCLEOTIDE SEQUENCE</scope>
    <source>
        <strain evidence="4">SB0664_bin_27</strain>
    </source>
</reference>
<keyword evidence="2" id="KW-0560">Oxidoreductase</keyword>
<dbReference type="PANTHER" id="PTHR11908:SF132">
    <property type="entry name" value="ALDEHYDE OXIDASE 1-RELATED"/>
    <property type="match status" value="1"/>
</dbReference>
<sequence>MAENGKSVMSGNYQVVGTRPIRHDGTDKVVGAARYAADQNVPGMLYGKYLRSPHAHARILNIDTSKAEALPGVVSIVTSSDLAEAADKIQEMGEDAVNLRYLSANMLAHDKVLYHGHAIAAVAANSVHVAEEAVGLIDVEYEVLKPVLDVREAMADDAPILLEELRTTALGEVGDRPTNVAQHFRHARGDLEAGYEAADAIVEREFTTAMVHQGYLEPQASTVQWRSDDQIHIWTSTQGPFQIRDSVSALLQVPVSQVKVTPAEIGGGFGGKFTPYTDLPAALLSRKSGNRPVKMALTRTEVLQATGPTSGSYIKVKMGASKDGRITAVEADLIYEAGAYPGSPVGAGAGVILSPYKLDNLRIDGYDVVVNRPQSGAYRAPGGTNAAFASETVIDELAEILEIDPLEFRHINAAQAGDRRPDGPEYKRIGYKETVEAAIDHPHTAMPNEGTNRGRGVASGFWFNGAGPSSVTAVVNADGTVNLMEGSADIGGTRASAAMMLAETIGVAAEDINPQVVDTDSIGYTSGTGGSSVTHKIGVTTHQLGLELRRKMSEQLADYWEMDISDITWQNNQFNGNGHSLGFKKAAQELSSGYEALTASVTMNTEGAGPCFGTHVVDVEVDPETGKVEILRYTAVQDVGKAIHPSYVEGQIQGGVVQGIGWALNEEYIYDDEGHLLNASLLDYRMPTALDLPMIETVVVEVANPDHPFGVRGVGEVPIVPPAGAIANAIYDAIGVRPTELPMSPARLLEAIWEKTGA</sequence>
<accession>A0A6B0YVW3</accession>
<dbReference type="Gene3D" id="3.30.365.10">
    <property type="entry name" value="Aldehyde oxidase/xanthine dehydrogenase, molybdopterin binding domain"/>
    <property type="match status" value="4"/>
</dbReference>
<dbReference type="SMART" id="SM01008">
    <property type="entry name" value="Ald_Xan_dh_C"/>
    <property type="match status" value="1"/>
</dbReference>
<dbReference type="Pfam" id="PF20256">
    <property type="entry name" value="MoCoBD_2"/>
    <property type="match status" value="1"/>
</dbReference>
<dbReference type="PANTHER" id="PTHR11908">
    <property type="entry name" value="XANTHINE DEHYDROGENASE"/>
    <property type="match status" value="1"/>
</dbReference>
<evidence type="ECO:0000256" key="2">
    <source>
        <dbReference type="ARBA" id="ARBA00023002"/>
    </source>
</evidence>
<dbReference type="SUPFAM" id="SSF56003">
    <property type="entry name" value="Molybdenum cofactor-binding domain"/>
    <property type="match status" value="1"/>
</dbReference>
<dbReference type="EMBL" id="VXRG01000126">
    <property type="protein sequence ID" value="MXY94767.1"/>
    <property type="molecule type" value="Genomic_DNA"/>
</dbReference>
<comment type="caution">
    <text evidence="4">The sequence shown here is derived from an EMBL/GenBank/DDBJ whole genome shotgun (WGS) entry which is preliminary data.</text>
</comment>
<dbReference type="SUPFAM" id="SSF54665">
    <property type="entry name" value="CO dehydrogenase molybdoprotein N-domain-like"/>
    <property type="match status" value="1"/>
</dbReference>